<evidence type="ECO:0000313" key="3">
    <source>
        <dbReference type="EMBL" id="SHH66972.1"/>
    </source>
</evidence>
<proteinExistence type="predicted"/>
<evidence type="ECO:0000259" key="2">
    <source>
        <dbReference type="Pfam" id="PF14280"/>
    </source>
</evidence>
<dbReference type="RefSeq" id="WP_073601982.1">
    <property type="nucleotide sequence ID" value="NZ_FQXZ01000004.1"/>
</dbReference>
<keyword evidence="1" id="KW-0472">Membrane</keyword>
<keyword evidence="1" id="KW-1133">Transmembrane helix</keyword>
<sequence length="516" mass="60023">MKFSQRANISRIGVQLTGLMFEKHGYIFREQPVSDCGIDAHIERIKEDSLASGELIALQIKSGKSWFRERNETGFVYRGNIAHLEYWLGHSLPVLIVLCDIQKGIVYWQSICQKTVEYTSKGWKITIPFSQQVDQETKQHLFRFIKNTSVQDGQNETVMQAVCTSVATPKNQSEEKSSEEVRPSILRKKQWTAAFKRYCFYIYSAFCLFTLFRDSLGHDGYFAFHSLVRSLQSPGEEGSLFVVLGLWCFWFIRYSLRFRHLAISLVLKYVTKYKEKITLRPRLIVELNYLAKRFFFYLYCIFCLMLLLSSSLDSHRNFSFIQIKSVFSQPGSMLTILTLVMIGLLLFFRGYLPGKRKRYSQGVTELLFLIKGSCFYLYTIYCLFLLLGASLDADDHVSIFQLMNEFFISDGGSILLLHTGIWLSWCFYRTIEPGVQYYSGRIRTLVFRLKRGMFYFYSGTSLIIGIKLVMNTEIPEYGLTMSELFCQDSTIQCICLMIVWLLLLVRWYLPALILSV</sequence>
<feature type="transmembrane region" description="Helical" evidence="1">
    <location>
        <begin position="373"/>
        <end position="391"/>
    </location>
</feature>
<feature type="transmembrane region" description="Helical" evidence="1">
    <location>
        <begin position="294"/>
        <end position="312"/>
    </location>
</feature>
<feature type="transmembrane region" description="Helical" evidence="1">
    <location>
        <begin position="238"/>
        <end position="256"/>
    </location>
</feature>
<keyword evidence="4" id="KW-1185">Reference proteome</keyword>
<dbReference type="STRING" id="1216006.VA7868_00187"/>
<evidence type="ECO:0000256" key="1">
    <source>
        <dbReference type="SAM" id="Phobius"/>
    </source>
</evidence>
<dbReference type="Proteomes" id="UP000184608">
    <property type="component" value="Unassembled WGS sequence"/>
</dbReference>
<dbReference type="Pfam" id="PF14280">
    <property type="entry name" value="DUF4365"/>
    <property type="match status" value="1"/>
</dbReference>
<name>A0A1M5UVF2_9VIBR</name>
<feature type="transmembrane region" description="Helical" evidence="1">
    <location>
        <begin position="452"/>
        <end position="469"/>
    </location>
</feature>
<feature type="transmembrane region" description="Helical" evidence="1">
    <location>
        <begin position="198"/>
        <end position="218"/>
    </location>
</feature>
<organism evidence="3 4">
    <name type="scientific">Vibrio aerogenes CECT 7868</name>
    <dbReference type="NCBI Taxonomy" id="1216006"/>
    <lineage>
        <taxon>Bacteria</taxon>
        <taxon>Pseudomonadati</taxon>
        <taxon>Pseudomonadota</taxon>
        <taxon>Gammaproteobacteria</taxon>
        <taxon>Vibrionales</taxon>
        <taxon>Vibrionaceae</taxon>
        <taxon>Vibrio</taxon>
    </lineage>
</organism>
<feature type="transmembrane region" description="Helical" evidence="1">
    <location>
        <begin position="489"/>
        <end position="509"/>
    </location>
</feature>
<protein>
    <recommendedName>
        <fullName evidence="2">DUF4365 domain-containing protein</fullName>
    </recommendedName>
</protein>
<keyword evidence="1" id="KW-0812">Transmembrane</keyword>
<dbReference type="EMBL" id="FQXZ01000004">
    <property type="protein sequence ID" value="SHH66972.1"/>
    <property type="molecule type" value="Genomic_DNA"/>
</dbReference>
<feature type="domain" description="DUF4365" evidence="2">
    <location>
        <begin position="11"/>
        <end position="142"/>
    </location>
</feature>
<evidence type="ECO:0000313" key="4">
    <source>
        <dbReference type="Proteomes" id="UP000184608"/>
    </source>
</evidence>
<dbReference type="InterPro" id="IPR025375">
    <property type="entry name" value="DUF4365"/>
</dbReference>
<gene>
    <name evidence="3" type="ORF">VA7868_00187</name>
</gene>
<accession>A0A1M5UVF2</accession>
<dbReference type="AlphaFoldDB" id="A0A1M5UVF2"/>
<dbReference type="OrthoDB" id="4951670at2"/>
<reference evidence="3 4" key="1">
    <citation type="submission" date="2016-11" db="EMBL/GenBank/DDBJ databases">
        <authorList>
            <person name="Jaros S."/>
            <person name="Januszkiewicz K."/>
            <person name="Wedrychowicz H."/>
        </authorList>
    </citation>
    <scope>NUCLEOTIDE SEQUENCE [LARGE SCALE GENOMIC DNA]</scope>
    <source>
        <strain evidence="3 4">CECT 7868</strain>
    </source>
</reference>
<feature type="transmembrane region" description="Helical" evidence="1">
    <location>
        <begin position="332"/>
        <end position="352"/>
    </location>
</feature>
<feature type="transmembrane region" description="Helical" evidence="1">
    <location>
        <begin position="411"/>
        <end position="431"/>
    </location>
</feature>